<dbReference type="InterPro" id="IPR036271">
    <property type="entry name" value="Tet_transcr_reg_TetR-rel_C_sf"/>
</dbReference>
<dbReference type="RefSeq" id="WP_087437348.1">
    <property type="nucleotide sequence ID" value="NZ_CP021416.1"/>
</dbReference>
<dbReference type="InterPro" id="IPR023772">
    <property type="entry name" value="DNA-bd_HTH_TetR-type_CS"/>
</dbReference>
<evidence type="ECO:0000256" key="1">
    <source>
        <dbReference type="ARBA" id="ARBA00023015"/>
    </source>
</evidence>
<dbReference type="SUPFAM" id="SSF46689">
    <property type="entry name" value="Homeodomain-like"/>
    <property type="match status" value="1"/>
</dbReference>
<dbReference type="PANTHER" id="PTHR47506">
    <property type="entry name" value="TRANSCRIPTIONAL REGULATORY PROTEIN"/>
    <property type="match status" value="1"/>
</dbReference>
<reference evidence="7" key="1">
    <citation type="submission" date="2017-05" db="EMBL/GenBank/DDBJ databases">
        <title>Dechlorination kinetics govern the competition between two new strains of the genus Sulfurospirillum.</title>
        <authorList>
            <person name="Buttet G.F."/>
            <person name="Murray A.M."/>
            <person name="Goris T."/>
            <person name="Burion M."/>
            <person name="Lin B."/>
            <person name="Rolle M."/>
            <person name="Maillard J."/>
        </authorList>
    </citation>
    <scope>NUCLEOTIDE SEQUENCE [LARGE SCALE GENOMIC DNA]</scope>
    <source>
        <strain evidence="7">SL2-1</strain>
    </source>
</reference>
<accession>A0A1Y0HGZ2</accession>
<keyword evidence="7" id="KW-1185">Reference proteome</keyword>
<keyword evidence="3" id="KW-0804">Transcription</keyword>
<dbReference type="EMBL" id="CP021416">
    <property type="protein sequence ID" value="ARU47220.1"/>
    <property type="molecule type" value="Genomic_DNA"/>
</dbReference>
<dbReference type="PROSITE" id="PS50977">
    <property type="entry name" value="HTH_TETR_2"/>
    <property type="match status" value="1"/>
</dbReference>
<dbReference type="PRINTS" id="PR00455">
    <property type="entry name" value="HTHTETR"/>
</dbReference>
<feature type="domain" description="HTH tetR-type" evidence="5">
    <location>
        <begin position="2"/>
        <end position="62"/>
    </location>
</feature>
<sequence length="188" mass="21286">MENTRDKLIYAAFDEIFSHGYQGASLADILAKAGVHKGSMYHFFANKKEMALAAIEETILNRNIEKYRYVETYASGFLEEFYTRLRDTSVRDFKRGCPIANIVQEMSNIDEDFNTLMKSIYGAFRANIKAILDKAIEVKEMKPCDTTKLALFITSSVEGAILAAKASGNEQDYSDVIEELIEHIEGKR</sequence>
<keyword evidence="2 4" id="KW-0238">DNA-binding</keyword>
<dbReference type="InterPro" id="IPR001647">
    <property type="entry name" value="HTH_TetR"/>
</dbReference>
<evidence type="ECO:0000256" key="4">
    <source>
        <dbReference type="PROSITE-ProRule" id="PRU00335"/>
    </source>
</evidence>
<dbReference type="KEGG" id="suls:Sdiek1_0032"/>
<keyword evidence="1" id="KW-0805">Transcription regulation</keyword>
<evidence type="ECO:0000256" key="3">
    <source>
        <dbReference type="ARBA" id="ARBA00023163"/>
    </source>
</evidence>
<dbReference type="Pfam" id="PF00440">
    <property type="entry name" value="TetR_N"/>
    <property type="match status" value="1"/>
</dbReference>
<dbReference type="Pfam" id="PF16925">
    <property type="entry name" value="TetR_C_13"/>
    <property type="match status" value="1"/>
</dbReference>
<dbReference type="AlphaFoldDB" id="A0A1Y0HGZ2"/>
<dbReference type="OrthoDB" id="9793734at2"/>
<evidence type="ECO:0000313" key="7">
    <source>
        <dbReference type="Proteomes" id="UP000196005"/>
    </source>
</evidence>
<dbReference type="GO" id="GO:0003677">
    <property type="term" value="F:DNA binding"/>
    <property type="evidence" value="ECO:0007669"/>
    <property type="project" value="UniProtKB-UniRule"/>
</dbReference>
<dbReference type="PROSITE" id="PS01081">
    <property type="entry name" value="HTH_TETR_1"/>
    <property type="match status" value="1"/>
</dbReference>
<organism evidence="6 7">
    <name type="scientific">Sulfurospirillum diekertiae</name>
    <dbReference type="NCBI Taxonomy" id="1854492"/>
    <lineage>
        <taxon>Bacteria</taxon>
        <taxon>Pseudomonadati</taxon>
        <taxon>Campylobacterota</taxon>
        <taxon>Epsilonproteobacteria</taxon>
        <taxon>Campylobacterales</taxon>
        <taxon>Sulfurospirillaceae</taxon>
        <taxon>Sulfurospirillum</taxon>
    </lineage>
</organism>
<evidence type="ECO:0000259" key="5">
    <source>
        <dbReference type="PROSITE" id="PS50977"/>
    </source>
</evidence>
<proteinExistence type="predicted"/>
<dbReference type="InterPro" id="IPR011075">
    <property type="entry name" value="TetR_C"/>
</dbReference>
<evidence type="ECO:0000313" key="6">
    <source>
        <dbReference type="EMBL" id="ARU47220.1"/>
    </source>
</evidence>
<dbReference type="Proteomes" id="UP000196005">
    <property type="component" value="Chromosome"/>
</dbReference>
<evidence type="ECO:0000256" key="2">
    <source>
        <dbReference type="ARBA" id="ARBA00023125"/>
    </source>
</evidence>
<protein>
    <submittedName>
        <fullName evidence="6">Transcriptional regulator AcuR</fullName>
    </submittedName>
</protein>
<dbReference type="SUPFAM" id="SSF48498">
    <property type="entry name" value="Tetracyclin repressor-like, C-terminal domain"/>
    <property type="match status" value="1"/>
</dbReference>
<dbReference type="PANTHER" id="PTHR47506:SF3">
    <property type="entry name" value="HTH-TYPE TRANSCRIPTIONAL REGULATOR LMRA"/>
    <property type="match status" value="1"/>
</dbReference>
<name>A0A1Y0HGZ2_9BACT</name>
<dbReference type="InterPro" id="IPR009057">
    <property type="entry name" value="Homeodomain-like_sf"/>
</dbReference>
<gene>
    <name evidence="6" type="ORF">Sdiek1_0032</name>
</gene>
<feature type="DNA-binding region" description="H-T-H motif" evidence="4">
    <location>
        <begin position="25"/>
        <end position="44"/>
    </location>
</feature>
<dbReference type="Gene3D" id="1.10.357.10">
    <property type="entry name" value="Tetracycline Repressor, domain 2"/>
    <property type="match status" value="1"/>
</dbReference>